<protein>
    <submittedName>
        <fullName evidence="3">Uncharacterized protein</fullName>
    </submittedName>
</protein>
<evidence type="ECO:0000256" key="1">
    <source>
        <dbReference type="SAM" id="Phobius"/>
    </source>
</evidence>
<dbReference type="EMBL" id="JAKOGI010003833">
    <property type="protein sequence ID" value="KAJ8420124.1"/>
    <property type="molecule type" value="Genomic_DNA"/>
</dbReference>
<organism evidence="3 4">
    <name type="scientific">Carnegiea gigantea</name>
    <dbReference type="NCBI Taxonomy" id="171969"/>
    <lineage>
        <taxon>Eukaryota</taxon>
        <taxon>Viridiplantae</taxon>
        <taxon>Streptophyta</taxon>
        <taxon>Embryophyta</taxon>
        <taxon>Tracheophyta</taxon>
        <taxon>Spermatophyta</taxon>
        <taxon>Magnoliopsida</taxon>
        <taxon>eudicotyledons</taxon>
        <taxon>Gunneridae</taxon>
        <taxon>Pentapetalae</taxon>
        <taxon>Caryophyllales</taxon>
        <taxon>Cactineae</taxon>
        <taxon>Cactaceae</taxon>
        <taxon>Cactoideae</taxon>
        <taxon>Echinocereeae</taxon>
        <taxon>Carnegiea</taxon>
    </lineage>
</organism>
<dbReference type="PANTHER" id="PTHR33306:SF40">
    <property type="entry name" value="EXPRESSED PROTEIN"/>
    <property type="match status" value="1"/>
</dbReference>
<name>A0A9Q1QLX7_9CARY</name>
<evidence type="ECO:0000313" key="2">
    <source>
        <dbReference type="EMBL" id="KAJ8420124.1"/>
    </source>
</evidence>
<comment type="caution">
    <text evidence="3">The sequence shown here is derived from an EMBL/GenBank/DDBJ whole genome shotgun (WGS) entry which is preliminary data.</text>
</comment>
<keyword evidence="1" id="KW-1133">Transmembrane helix</keyword>
<feature type="transmembrane region" description="Helical" evidence="1">
    <location>
        <begin position="38"/>
        <end position="58"/>
    </location>
</feature>
<proteinExistence type="predicted"/>
<keyword evidence="1" id="KW-0812">Transmembrane</keyword>
<sequence length="162" mass="18472">MSSSFLGSPPLALVAFFGVVLFYLYMSTYFPFEEELENAIFTFKIVLFFLPAFLLFLMRCGYKPGEKWFLIRIPKPDHDAIHRAGGSPWGMAVLVALLLVMISYHSSVGSRWFRPLWTLARIGRECSPLERGRAGTRAGEQNRNWMGDISLRSQLILLSCLE</sequence>
<evidence type="ECO:0000313" key="4">
    <source>
        <dbReference type="Proteomes" id="UP001153076"/>
    </source>
</evidence>
<dbReference type="EMBL" id="JAKOGI010000037">
    <property type="protein sequence ID" value="KAJ8447523.1"/>
    <property type="molecule type" value="Genomic_DNA"/>
</dbReference>
<evidence type="ECO:0000313" key="3">
    <source>
        <dbReference type="EMBL" id="KAJ8447523.1"/>
    </source>
</evidence>
<dbReference type="OrthoDB" id="1935034at2759"/>
<accession>A0A9Q1QLX7</accession>
<dbReference type="Proteomes" id="UP001153076">
    <property type="component" value="Unassembled WGS sequence"/>
</dbReference>
<feature type="transmembrane region" description="Helical" evidence="1">
    <location>
        <begin position="86"/>
        <end position="104"/>
    </location>
</feature>
<keyword evidence="1" id="KW-0472">Membrane</keyword>
<gene>
    <name evidence="2" type="ORF">Cgig2_000811</name>
    <name evidence="3" type="ORF">Cgig2_031136</name>
</gene>
<reference evidence="3" key="1">
    <citation type="submission" date="2022-04" db="EMBL/GenBank/DDBJ databases">
        <title>Carnegiea gigantea Genome sequencing and assembly v2.</title>
        <authorList>
            <person name="Copetti D."/>
            <person name="Sanderson M.J."/>
            <person name="Burquez A."/>
            <person name="Wojciechowski M.F."/>
        </authorList>
    </citation>
    <scope>NUCLEOTIDE SEQUENCE</scope>
    <source>
        <strain evidence="3">SGP5-SGP5p</strain>
        <tissue evidence="3">Aerial part</tissue>
    </source>
</reference>
<dbReference type="PANTHER" id="PTHR33306">
    <property type="entry name" value="EXPRESSED PROTEIN-RELATED-RELATED"/>
    <property type="match status" value="1"/>
</dbReference>
<feature type="transmembrane region" description="Helical" evidence="1">
    <location>
        <begin position="6"/>
        <end position="26"/>
    </location>
</feature>
<dbReference type="AlphaFoldDB" id="A0A9Q1QLX7"/>
<keyword evidence="4" id="KW-1185">Reference proteome</keyword>